<evidence type="ECO:0000313" key="4">
    <source>
        <dbReference type="Proteomes" id="UP001444661"/>
    </source>
</evidence>
<feature type="region of interest" description="Disordered" evidence="1">
    <location>
        <begin position="232"/>
        <end position="251"/>
    </location>
</feature>
<keyword evidence="2" id="KW-0732">Signal</keyword>
<sequence>MHASWITIATASFFGTAAALECSKDECFRAVDHASSRIRASDCQSLFEVTVTPATSTVLRTVVVQTTGTTTRTILSTDKLAAATAPSRRWQDQRDVAGALLRRSETEISTSPPQKTPDYAAPCGSVKAVSSVCSCMGYEQATITVPAPETTKIVTLHEPETVTAFKTVKTGQKFPAPLNSTSNVFRNSTAARFGNSTAKAGNFTFSGSASRSASTPSSISLTSLSDSARAFASSAMPGQTKASGTSRATAASDMRITTGSFMGSSAQSLSASPSSSQLPSDLGSKTTLASITSKTPSMKTTATSAPLFANSTIARANTTISYTPVSLTGNGRFANTTKSAVPLGASSTASFLNSSTSVSGFNAASTAAKFNSTSAPFLNATTPAPFWTATISPLASTTQPPFVNSTAPGTLANSTSMPSFNATKPPFAYANATTSAPFLNSTIVPFSNNTRLPFANATAPARFLNSTSIPPFNTTRAPYANATTFRALNATSVRFSNTSAPTATPTTSSMTCGETASPFMLKVSQPSGLFDGWFAKVLANTIIFTSSANLSSKFSVESSGYLCAVGFKGEDGNPAIAIVEDKKDLTGSAVYLVDQKRMEDLSKQGYGTLDCTVNGDLACQGGQEFSNWVGCGLGLDISSDDGENVVVDGWNCTSVALSAIYE</sequence>
<reference evidence="3 4" key="1">
    <citation type="submission" date="2023-01" db="EMBL/GenBank/DDBJ databases">
        <title>Analysis of 21 Apiospora genomes using comparative genomics revels a genus with tremendous synthesis potential of carbohydrate active enzymes and secondary metabolites.</title>
        <authorList>
            <person name="Sorensen T."/>
        </authorList>
    </citation>
    <scope>NUCLEOTIDE SEQUENCE [LARGE SCALE GENOMIC DNA]</scope>
    <source>
        <strain evidence="3 4">CBS 33761</strain>
    </source>
</reference>
<gene>
    <name evidence="3" type="ORF">PG993_001180</name>
</gene>
<dbReference type="Proteomes" id="UP001444661">
    <property type="component" value="Unassembled WGS sequence"/>
</dbReference>
<feature type="region of interest" description="Disordered" evidence="1">
    <location>
        <begin position="262"/>
        <end position="285"/>
    </location>
</feature>
<keyword evidence="4" id="KW-1185">Reference proteome</keyword>
<evidence type="ECO:0000256" key="1">
    <source>
        <dbReference type="SAM" id="MobiDB-lite"/>
    </source>
</evidence>
<proteinExistence type="predicted"/>
<comment type="caution">
    <text evidence="3">The sequence shown here is derived from an EMBL/GenBank/DDBJ whole genome shotgun (WGS) entry which is preliminary data.</text>
</comment>
<feature type="chain" id="PRO_5045279851" evidence="2">
    <location>
        <begin position="20"/>
        <end position="662"/>
    </location>
</feature>
<feature type="signal peptide" evidence="2">
    <location>
        <begin position="1"/>
        <end position="19"/>
    </location>
</feature>
<organism evidence="3 4">
    <name type="scientific">Apiospora rasikravindrae</name>
    <dbReference type="NCBI Taxonomy" id="990691"/>
    <lineage>
        <taxon>Eukaryota</taxon>
        <taxon>Fungi</taxon>
        <taxon>Dikarya</taxon>
        <taxon>Ascomycota</taxon>
        <taxon>Pezizomycotina</taxon>
        <taxon>Sordariomycetes</taxon>
        <taxon>Xylariomycetidae</taxon>
        <taxon>Amphisphaeriales</taxon>
        <taxon>Apiosporaceae</taxon>
        <taxon>Apiospora</taxon>
    </lineage>
</organism>
<protein>
    <submittedName>
        <fullName evidence="3">Uncharacterized protein</fullName>
    </submittedName>
</protein>
<name>A0ABR1UDB8_9PEZI</name>
<evidence type="ECO:0000313" key="3">
    <source>
        <dbReference type="EMBL" id="KAK8055953.1"/>
    </source>
</evidence>
<evidence type="ECO:0000256" key="2">
    <source>
        <dbReference type="SAM" id="SignalP"/>
    </source>
</evidence>
<feature type="compositionally biased region" description="Low complexity" evidence="1">
    <location>
        <begin position="264"/>
        <end position="280"/>
    </location>
</feature>
<feature type="compositionally biased region" description="Polar residues" evidence="1">
    <location>
        <begin position="236"/>
        <end position="251"/>
    </location>
</feature>
<accession>A0ABR1UDB8</accession>
<dbReference type="EMBL" id="JAQQWK010000001">
    <property type="protein sequence ID" value="KAK8055953.1"/>
    <property type="molecule type" value="Genomic_DNA"/>
</dbReference>